<evidence type="ECO:0000259" key="1">
    <source>
        <dbReference type="Pfam" id="PF00535"/>
    </source>
</evidence>
<dbReference type="EMBL" id="JACHLD010000006">
    <property type="protein sequence ID" value="MBB4803654.1"/>
    <property type="molecule type" value="Genomic_DNA"/>
</dbReference>
<dbReference type="PANTHER" id="PTHR43179">
    <property type="entry name" value="RHAMNOSYLTRANSFERASE WBBL"/>
    <property type="match status" value="1"/>
</dbReference>
<comment type="caution">
    <text evidence="2">The sequence shown here is derived from an EMBL/GenBank/DDBJ whole genome shotgun (WGS) entry which is preliminary data.</text>
</comment>
<dbReference type="Pfam" id="PF00535">
    <property type="entry name" value="Glycos_transf_2"/>
    <property type="match status" value="1"/>
</dbReference>
<proteinExistence type="predicted"/>
<evidence type="ECO:0000313" key="2">
    <source>
        <dbReference type="EMBL" id="MBB4803654.1"/>
    </source>
</evidence>
<keyword evidence="3" id="KW-1185">Reference proteome</keyword>
<organism evidence="2 3">
    <name type="scientific">Flavobacterium nitrogenifigens</name>
    <dbReference type="NCBI Taxonomy" id="1617283"/>
    <lineage>
        <taxon>Bacteria</taxon>
        <taxon>Pseudomonadati</taxon>
        <taxon>Bacteroidota</taxon>
        <taxon>Flavobacteriia</taxon>
        <taxon>Flavobacteriales</taxon>
        <taxon>Flavobacteriaceae</taxon>
        <taxon>Flavobacterium</taxon>
    </lineage>
</organism>
<keyword evidence="2" id="KW-0808">Transferase</keyword>
<dbReference type="InterPro" id="IPR029044">
    <property type="entry name" value="Nucleotide-diphossugar_trans"/>
</dbReference>
<feature type="domain" description="Glycosyltransferase 2-like" evidence="1">
    <location>
        <begin position="18"/>
        <end position="113"/>
    </location>
</feature>
<name>A0A7W7IZV6_9FLAO</name>
<evidence type="ECO:0000313" key="3">
    <source>
        <dbReference type="Proteomes" id="UP000561681"/>
    </source>
</evidence>
<sequence length="272" mass="32259">MIKLSVVFLTLTNSQELYNMTLKCLNSLRESESNIVFEIIAIESNKEYFQSNYKYPEFVNVIVPDSDFNFHKYLNIGIKESTGDYIALCNNDLIFHENWFSEILKVAEINNSILSFSPAGNSQYNSLDLFEIGYKVRTHIMGWCLVVNKKIFNKIGLLDETFDFYYADNDYAMTLKSKNIKHAIVFNSKVEHLEKRSTEKSEQDKKEFLHKYKIPLYLHKKEHEWVFNNEKSLSGFLKYHNKWGNPDWLYKKNKLADIFLKCNLGYFIRYFL</sequence>
<gene>
    <name evidence="2" type="ORF">HNP37_003729</name>
</gene>
<dbReference type="GO" id="GO:0016740">
    <property type="term" value="F:transferase activity"/>
    <property type="evidence" value="ECO:0007669"/>
    <property type="project" value="UniProtKB-KW"/>
</dbReference>
<dbReference type="RefSeq" id="WP_184165426.1">
    <property type="nucleotide sequence ID" value="NZ_JACHLD010000006.1"/>
</dbReference>
<dbReference type="Gene3D" id="3.90.550.10">
    <property type="entry name" value="Spore Coat Polysaccharide Biosynthesis Protein SpsA, Chain A"/>
    <property type="match status" value="1"/>
</dbReference>
<dbReference type="AlphaFoldDB" id="A0A7W7IZV6"/>
<reference evidence="2 3" key="1">
    <citation type="submission" date="2020-08" db="EMBL/GenBank/DDBJ databases">
        <title>Functional genomics of gut bacteria from endangered species of beetles.</title>
        <authorList>
            <person name="Carlos-Shanley C."/>
        </authorList>
    </citation>
    <scope>NUCLEOTIDE SEQUENCE [LARGE SCALE GENOMIC DNA]</scope>
    <source>
        <strain evidence="2 3">S00142</strain>
    </source>
</reference>
<dbReference type="InterPro" id="IPR001173">
    <property type="entry name" value="Glyco_trans_2-like"/>
</dbReference>
<accession>A0A7W7IZV6</accession>
<protein>
    <submittedName>
        <fullName evidence="2">GT2 family glycosyltransferase</fullName>
    </submittedName>
</protein>
<dbReference type="PANTHER" id="PTHR43179:SF7">
    <property type="entry name" value="RHAMNOSYLTRANSFERASE WBBL"/>
    <property type="match status" value="1"/>
</dbReference>
<dbReference type="SUPFAM" id="SSF53448">
    <property type="entry name" value="Nucleotide-diphospho-sugar transferases"/>
    <property type="match status" value="1"/>
</dbReference>
<dbReference type="Proteomes" id="UP000561681">
    <property type="component" value="Unassembled WGS sequence"/>
</dbReference>